<reference evidence="2" key="1">
    <citation type="submission" date="2018-11" db="EMBL/GenBank/DDBJ databases">
        <authorList>
            <consortium name="Pathogen Informatics"/>
        </authorList>
    </citation>
    <scope>NUCLEOTIDE SEQUENCE</scope>
</reference>
<gene>
    <name evidence="2" type="ORF">PXEA_LOCUS5156</name>
</gene>
<evidence type="ECO:0000313" key="3">
    <source>
        <dbReference type="Proteomes" id="UP000784294"/>
    </source>
</evidence>
<proteinExistence type="predicted"/>
<comment type="caution">
    <text evidence="2">The sequence shown here is derived from an EMBL/GenBank/DDBJ whole genome shotgun (WGS) entry which is preliminary data.</text>
</comment>
<sequence length="232" mass="24566">MIIRSFPVSALHSAKRLGIQRVTTFLPAGTMPVVPSGPWHRAKTVSRGGGVSSGVGSTGGGNGAPRGPGIGVVVGGRGGGISRRNRGASNSSSGLSPGGLVRHDEMLDVLRLRAYTLQMLKLAFDPDEVGHELREELRSLLKSLRYPATLRLGFNPAPPYLVITGNGGSGSDGTQGERVSEAGRQMRSNTLLIGEPSQYAWSQQRQLSGQQQPSASVESMLQLLPKKQNSFR</sequence>
<feature type="region of interest" description="Disordered" evidence="1">
    <location>
        <begin position="37"/>
        <end position="100"/>
    </location>
</feature>
<dbReference type="AlphaFoldDB" id="A0A3S5CIT3"/>
<feature type="compositionally biased region" description="Low complexity" evidence="1">
    <location>
        <begin position="87"/>
        <end position="100"/>
    </location>
</feature>
<dbReference type="EMBL" id="CAAALY010012607">
    <property type="protein sequence ID" value="VEL11716.1"/>
    <property type="molecule type" value="Genomic_DNA"/>
</dbReference>
<organism evidence="2 3">
    <name type="scientific">Protopolystoma xenopodis</name>
    <dbReference type="NCBI Taxonomy" id="117903"/>
    <lineage>
        <taxon>Eukaryota</taxon>
        <taxon>Metazoa</taxon>
        <taxon>Spiralia</taxon>
        <taxon>Lophotrochozoa</taxon>
        <taxon>Platyhelminthes</taxon>
        <taxon>Monogenea</taxon>
        <taxon>Polyopisthocotylea</taxon>
        <taxon>Polystomatidea</taxon>
        <taxon>Polystomatidae</taxon>
        <taxon>Protopolystoma</taxon>
    </lineage>
</organism>
<dbReference type="Proteomes" id="UP000784294">
    <property type="component" value="Unassembled WGS sequence"/>
</dbReference>
<evidence type="ECO:0000313" key="2">
    <source>
        <dbReference type="EMBL" id="VEL11716.1"/>
    </source>
</evidence>
<protein>
    <submittedName>
        <fullName evidence="2">Uncharacterized protein</fullName>
    </submittedName>
</protein>
<keyword evidence="3" id="KW-1185">Reference proteome</keyword>
<feature type="compositionally biased region" description="Gly residues" evidence="1">
    <location>
        <begin position="47"/>
        <end position="81"/>
    </location>
</feature>
<evidence type="ECO:0000256" key="1">
    <source>
        <dbReference type="SAM" id="MobiDB-lite"/>
    </source>
</evidence>
<name>A0A3S5CIT3_9PLAT</name>
<accession>A0A3S5CIT3</accession>